<dbReference type="Gene3D" id="4.10.240.10">
    <property type="entry name" value="Zn(2)-C6 fungal-type DNA-binding domain"/>
    <property type="match status" value="1"/>
</dbReference>
<keyword evidence="3" id="KW-0805">Transcription regulation</keyword>
<proteinExistence type="predicted"/>
<protein>
    <recommendedName>
        <fullName evidence="6">Zn(2)-C6 fungal-type domain-containing protein</fullName>
    </recommendedName>
</protein>
<name>A0A2P4ZK41_9HYPO</name>
<dbReference type="InterPro" id="IPR001138">
    <property type="entry name" value="Zn2Cys6_DnaBD"/>
</dbReference>
<evidence type="ECO:0000256" key="5">
    <source>
        <dbReference type="ARBA" id="ARBA00023242"/>
    </source>
</evidence>
<keyword evidence="2" id="KW-0479">Metal-binding</keyword>
<evidence type="ECO:0000313" key="8">
    <source>
        <dbReference type="Proteomes" id="UP000054821"/>
    </source>
</evidence>
<gene>
    <name evidence="7" type="ORF">TGAM01_v206600</name>
</gene>
<evidence type="ECO:0000259" key="6">
    <source>
        <dbReference type="PROSITE" id="PS50048"/>
    </source>
</evidence>
<dbReference type="RefSeq" id="XP_024405379.1">
    <property type="nucleotide sequence ID" value="XM_024549905.1"/>
</dbReference>
<keyword evidence="8" id="KW-1185">Reference proteome</keyword>
<dbReference type="InterPro" id="IPR050815">
    <property type="entry name" value="TF_fung"/>
</dbReference>
<organism evidence="7 8">
    <name type="scientific">Trichoderma gamsii</name>
    <dbReference type="NCBI Taxonomy" id="398673"/>
    <lineage>
        <taxon>Eukaryota</taxon>
        <taxon>Fungi</taxon>
        <taxon>Dikarya</taxon>
        <taxon>Ascomycota</taxon>
        <taxon>Pezizomycotina</taxon>
        <taxon>Sordariomycetes</taxon>
        <taxon>Hypocreomycetidae</taxon>
        <taxon>Hypocreales</taxon>
        <taxon>Hypocreaceae</taxon>
        <taxon>Trichoderma</taxon>
    </lineage>
</organism>
<feature type="domain" description="Zn(2)-C6 fungal-type" evidence="6">
    <location>
        <begin position="14"/>
        <end position="44"/>
    </location>
</feature>
<comment type="subcellular location">
    <subcellularLocation>
        <location evidence="1">Nucleus</location>
    </subcellularLocation>
</comment>
<dbReference type="InterPro" id="IPR036864">
    <property type="entry name" value="Zn2-C6_fun-type_DNA-bd_sf"/>
</dbReference>
<evidence type="ECO:0000256" key="1">
    <source>
        <dbReference type="ARBA" id="ARBA00004123"/>
    </source>
</evidence>
<keyword evidence="5" id="KW-0539">Nucleus</keyword>
<sequence>MSAQIPLTLKAQRPCHYCASRKQGCDRLLPKCSRCTSKSLRCDYSVHRDGRAVTRQNEAPAPSNDLVESRGSCSLDLSAKAESLLLRLACDSGSEAAEFDGHSCLSELFFKILDAFDVDIPNLLDSYFASVHRWVPVIEEEHIRHKCASLETSNHGDITRLLLAFYIVIQFPCNHGGHSMNTRLYRTMKRLFIIDQSSPGIKDLDLLQYGILLGAYECSQGLESAYTTLTLCTSLARMIEIQSYESSGLDSRHSEEMRLCGYALVILDRLITLSRMDHCLPLLLPDKQSFPLVEEHDLELDEGLKAYGYVGRMRITATVAQSISDALVYLRCCRLGRTPPVDYYTVDSSAQAALLTLLRLSEEKAFLNCEPTSMAISTLMILRTTYDRSRNGPRDPKDATALWSIASMSLEMCLSAADFIRCNGIENLSFVGLCCVWRAVLPLVGLKEFQISAQELETLRSELERFSSCWAIGVVFLQHFDQLVHLRSL</sequence>
<evidence type="ECO:0000256" key="4">
    <source>
        <dbReference type="ARBA" id="ARBA00023163"/>
    </source>
</evidence>
<dbReference type="CDD" id="cd12148">
    <property type="entry name" value="fungal_TF_MHR"/>
    <property type="match status" value="1"/>
</dbReference>
<reference evidence="7 8" key="1">
    <citation type="journal article" date="2016" name="Genome Announc.">
        <title>Draft Whole-Genome Sequence of Trichoderma gamsii T6085, a Promising Biocontrol Agent of Fusarium Head Blight on Wheat.</title>
        <authorList>
            <person name="Baroncelli R."/>
            <person name="Zapparata A."/>
            <person name="Piaggeschi G."/>
            <person name="Sarrocco S."/>
            <person name="Vannacci G."/>
        </authorList>
    </citation>
    <scope>NUCLEOTIDE SEQUENCE [LARGE SCALE GENOMIC DNA]</scope>
    <source>
        <strain evidence="7 8">T6085</strain>
    </source>
</reference>
<dbReference type="PROSITE" id="PS00463">
    <property type="entry name" value="ZN2_CY6_FUNGAL_1"/>
    <property type="match status" value="1"/>
</dbReference>
<dbReference type="AlphaFoldDB" id="A0A2P4ZK41"/>
<dbReference type="GO" id="GO:0000981">
    <property type="term" value="F:DNA-binding transcription factor activity, RNA polymerase II-specific"/>
    <property type="evidence" value="ECO:0007669"/>
    <property type="project" value="InterPro"/>
</dbReference>
<accession>A0A2P4ZK41</accession>
<dbReference type="EMBL" id="JPDN02000022">
    <property type="protein sequence ID" value="PON24670.1"/>
    <property type="molecule type" value="Genomic_DNA"/>
</dbReference>
<dbReference type="SMART" id="SM00066">
    <property type="entry name" value="GAL4"/>
    <property type="match status" value="1"/>
</dbReference>
<evidence type="ECO:0000313" key="7">
    <source>
        <dbReference type="EMBL" id="PON24670.1"/>
    </source>
</evidence>
<dbReference type="PROSITE" id="PS50048">
    <property type="entry name" value="ZN2_CY6_FUNGAL_2"/>
    <property type="match status" value="1"/>
</dbReference>
<dbReference type="GO" id="GO:0005634">
    <property type="term" value="C:nucleus"/>
    <property type="evidence" value="ECO:0007669"/>
    <property type="project" value="UniProtKB-SubCell"/>
</dbReference>
<comment type="caution">
    <text evidence="7">The sequence shown here is derived from an EMBL/GenBank/DDBJ whole genome shotgun (WGS) entry which is preliminary data.</text>
</comment>
<evidence type="ECO:0000256" key="3">
    <source>
        <dbReference type="ARBA" id="ARBA00023015"/>
    </source>
</evidence>
<dbReference type="SUPFAM" id="SSF57701">
    <property type="entry name" value="Zn2/Cys6 DNA-binding domain"/>
    <property type="match status" value="1"/>
</dbReference>
<keyword evidence="4" id="KW-0804">Transcription</keyword>
<dbReference type="GO" id="GO:0008270">
    <property type="term" value="F:zinc ion binding"/>
    <property type="evidence" value="ECO:0007669"/>
    <property type="project" value="InterPro"/>
</dbReference>
<evidence type="ECO:0000256" key="2">
    <source>
        <dbReference type="ARBA" id="ARBA00022723"/>
    </source>
</evidence>
<dbReference type="PANTHER" id="PTHR47338">
    <property type="entry name" value="ZN(II)2CYS6 TRANSCRIPTION FACTOR (EUROFUNG)-RELATED"/>
    <property type="match status" value="1"/>
</dbReference>
<dbReference type="Proteomes" id="UP000054821">
    <property type="component" value="Unassembled WGS sequence"/>
</dbReference>
<dbReference type="PANTHER" id="PTHR47338:SF20">
    <property type="entry name" value="ZN(II)2CYS6 TRANSCRIPTION FACTOR (EUROFUNG)"/>
    <property type="match status" value="1"/>
</dbReference>
<dbReference type="GeneID" id="36347651"/>
<dbReference type="CDD" id="cd00067">
    <property type="entry name" value="GAL4"/>
    <property type="match status" value="1"/>
</dbReference>